<protein>
    <submittedName>
        <fullName evidence="2">Uncharacterized protein</fullName>
    </submittedName>
</protein>
<proteinExistence type="predicted"/>
<dbReference type="Proteomes" id="UP001321453">
    <property type="component" value="Unassembled WGS sequence"/>
</dbReference>
<gene>
    <name evidence="2" type="ORF">QRT05_02670</name>
</gene>
<dbReference type="RefSeq" id="WP_289445020.1">
    <property type="nucleotide sequence ID" value="NZ_JAUCGR010000001.1"/>
</dbReference>
<reference evidence="2 3" key="1">
    <citation type="submission" date="2023-06" db="EMBL/GenBank/DDBJ databases">
        <title>Cellulomonas sp. MW9 Whole genome sequence.</title>
        <authorList>
            <person name="Park S."/>
        </authorList>
    </citation>
    <scope>NUCLEOTIDE SEQUENCE [LARGE SCALE GENOMIC DNA]</scope>
    <source>
        <strain evidence="2 3">MW9</strain>
    </source>
</reference>
<comment type="caution">
    <text evidence="2">The sequence shown here is derived from an EMBL/GenBank/DDBJ whole genome shotgun (WGS) entry which is preliminary data.</text>
</comment>
<dbReference type="EMBL" id="JAUCGR010000001">
    <property type="protein sequence ID" value="MDM7830224.1"/>
    <property type="molecule type" value="Genomic_DNA"/>
</dbReference>
<sequence>MTLLLPASWWLVDPTSDRARERSIAALVEQRLGGDHRAALRAEARAALGQQARTAARAGAFLLALSVMQWRDVPLPAALAGYRVPRAGGDELSALADELARGPNTAVLVTAERGALLRRTSVGAPPGSPVPGAPVFRADYWLDLPGAADIVLLTFGTPMVDAAAGFLDLFDAIVDTVETVDTVDPVKAPSPTPAPPHEKVPRT</sequence>
<keyword evidence="3" id="KW-1185">Reference proteome</keyword>
<organism evidence="2 3">
    <name type="scientific">Cellulomonas edaphi</name>
    <dbReference type="NCBI Taxonomy" id="3053468"/>
    <lineage>
        <taxon>Bacteria</taxon>
        <taxon>Bacillati</taxon>
        <taxon>Actinomycetota</taxon>
        <taxon>Actinomycetes</taxon>
        <taxon>Micrococcales</taxon>
        <taxon>Cellulomonadaceae</taxon>
        <taxon>Cellulomonas</taxon>
    </lineage>
</organism>
<accession>A0ABT7S5G6</accession>
<name>A0ABT7S5G6_9CELL</name>
<evidence type="ECO:0000256" key="1">
    <source>
        <dbReference type="SAM" id="MobiDB-lite"/>
    </source>
</evidence>
<evidence type="ECO:0000313" key="2">
    <source>
        <dbReference type="EMBL" id="MDM7830224.1"/>
    </source>
</evidence>
<evidence type="ECO:0000313" key="3">
    <source>
        <dbReference type="Proteomes" id="UP001321453"/>
    </source>
</evidence>
<feature type="region of interest" description="Disordered" evidence="1">
    <location>
        <begin position="183"/>
        <end position="203"/>
    </location>
</feature>